<dbReference type="Proteomes" id="UP000077266">
    <property type="component" value="Unassembled WGS sequence"/>
</dbReference>
<feature type="region of interest" description="Disordered" evidence="1">
    <location>
        <begin position="149"/>
        <end position="185"/>
    </location>
</feature>
<keyword evidence="3" id="KW-1185">Reference proteome</keyword>
<organism evidence="2 3">
    <name type="scientific">Exidia glandulosa HHB12029</name>
    <dbReference type="NCBI Taxonomy" id="1314781"/>
    <lineage>
        <taxon>Eukaryota</taxon>
        <taxon>Fungi</taxon>
        <taxon>Dikarya</taxon>
        <taxon>Basidiomycota</taxon>
        <taxon>Agaricomycotina</taxon>
        <taxon>Agaricomycetes</taxon>
        <taxon>Auriculariales</taxon>
        <taxon>Exidiaceae</taxon>
        <taxon>Exidia</taxon>
    </lineage>
</organism>
<accession>A0A165E225</accession>
<feature type="compositionally biased region" description="Low complexity" evidence="1">
    <location>
        <begin position="152"/>
        <end position="169"/>
    </location>
</feature>
<protein>
    <submittedName>
        <fullName evidence="2">Uncharacterized protein</fullName>
    </submittedName>
</protein>
<evidence type="ECO:0000313" key="3">
    <source>
        <dbReference type="Proteomes" id="UP000077266"/>
    </source>
</evidence>
<sequence length="346" mass="35803">MGVEVIPANDLRWRGGDLESVALPTSAALHVLESCNLPGDSFVLLVNDGAASLQFQVQGTSLTIYGAWTSSAAASLAELITWQAQVTPGRPIPVTNASASSFSGCHTTLFHAVYPETEPGLFVIDFTLSPLGQHNGAVIFIYNTTLTAPDEPSTSRSSSSLTSTLADATGTGGSGTPTPRISPEPTSAHRIALYTALPPVIFVVLAGAVTALEPGDQHPTSGTRNPSAKTKHPALEKLELAPHLQDLHVKPDNASPPDAIDLESRSVSPHAHIDDAAALLTAVRQSGFSVATVISSLQRQVDAGGQANSDMLPPPYAASHTSFRGPAQMAGSLVESNPTSATDPAV</sequence>
<name>A0A165E225_EXIGL</name>
<gene>
    <name evidence="2" type="ORF">EXIGLDRAFT_841126</name>
</gene>
<dbReference type="EMBL" id="KV426172">
    <property type="protein sequence ID" value="KZV85896.1"/>
    <property type="molecule type" value="Genomic_DNA"/>
</dbReference>
<feature type="compositionally biased region" description="Polar residues" evidence="1">
    <location>
        <begin position="334"/>
        <end position="346"/>
    </location>
</feature>
<dbReference type="InParanoid" id="A0A165E225"/>
<evidence type="ECO:0000256" key="1">
    <source>
        <dbReference type="SAM" id="MobiDB-lite"/>
    </source>
</evidence>
<evidence type="ECO:0000313" key="2">
    <source>
        <dbReference type="EMBL" id="KZV85896.1"/>
    </source>
</evidence>
<reference evidence="2 3" key="1">
    <citation type="journal article" date="2016" name="Mol. Biol. Evol.">
        <title>Comparative Genomics of Early-Diverging Mushroom-Forming Fungi Provides Insights into the Origins of Lignocellulose Decay Capabilities.</title>
        <authorList>
            <person name="Nagy L.G."/>
            <person name="Riley R."/>
            <person name="Tritt A."/>
            <person name="Adam C."/>
            <person name="Daum C."/>
            <person name="Floudas D."/>
            <person name="Sun H."/>
            <person name="Yadav J.S."/>
            <person name="Pangilinan J."/>
            <person name="Larsson K.H."/>
            <person name="Matsuura K."/>
            <person name="Barry K."/>
            <person name="Labutti K."/>
            <person name="Kuo R."/>
            <person name="Ohm R.A."/>
            <person name="Bhattacharya S.S."/>
            <person name="Shirouzu T."/>
            <person name="Yoshinaga Y."/>
            <person name="Martin F.M."/>
            <person name="Grigoriev I.V."/>
            <person name="Hibbett D.S."/>
        </authorList>
    </citation>
    <scope>NUCLEOTIDE SEQUENCE [LARGE SCALE GENOMIC DNA]</scope>
    <source>
        <strain evidence="2 3">HHB12029</strain>
    </source>
</reference>
<dbReference type="AlphaFoldDB" id="A0A165E225"/>
<proteinExistence type="predicted"/>
<feature type="region of interest" description="Disordered" evidence="1">
    <location>
        <begin position="305"/>
        <end position="346"/>
    </location>
</feature>